<comment type="caution">
    <text evidence="3">The sequence shown here is derived from an EMBL/GenBank/DDBJ whole genome shotgun (WGS) entry which is preliminary data.</text>
</comment>
<gene>
    <name evidence="3" type="ORF">R1flu_015359</name>
</gene>
<feature type="domain" description="WRC" evidence="2">
    <location>
        <begin position="21"/>
        <end position="65"/>
    </location>
</feature>
<sequence>MAGIPMSPDATHHVQGFWSAVRDVVRCNRKDGKRWQCAREVVPGQKYCERHVGRGRSRPKRSAENYSASSEVAATSSLGTISSISMSAAAGPLHIGFNNVQHASPSPTDPRNHIIPSPPAVMLPSCFEKVARVKVLYDRVRSNFPYFDVLMGKNQPVFMENAGGSQVPRVVVDAICNYMKASYVQTGAGYDLSNRAGETVKSAHNHMKTFTNAHGFGEVVFGPSTSQLLMNLSHCYSHLLCEGDEIIIHEANHEANSGPWLRIALRYGLTVKWWRVNYDTFESELEALAALVTPRTRIVAVAHVSNILGEVLDLERIVKLVKTRVGDNVVRVVADGVAYAPHRAVDVAKWGVDWYVFSSYTVYGPHMAVLYGSHDAFMDVKNYSPNWDFVGEEDVTKQFELGGPNHEACAGVVALTQYMGVLARVGEAFTLSLEGAGKEKSQDTVARQNENTGAGGMMKLEDTSIALGARVDNAVDNSSSPCGPGGLADVTMKSCGADIQLSGVSDIYMDNVASSLRDWDLALQGTSFGQEALSFGGKVSTRLDRVVVEAAFDTIILLEQPLQEKLLAFLRSRHDVIILGPISSEPDFRVPTISFIHVSKRSSQICQELHSANFACRNGHMGSYRLISGLVAHKKLTMNNEEEGVVRLSMVHYNTPIEVARLIGCLQAIL</sequence>
<evidence type="ECO:0000259" key="2">
    <source>
        <dbReference type="PROSITE" id="PS51667"/>
    </source>
</evidence>
<reference evidence="3 4" key="1">
    <citation type="submission" date="2024-09" db="EMBL/GenBank/DDBJ databases">
        <title>Chromosome-scale assembly of Riccia fluitans.</title>
        <authorList>
            <person name="Paukszto L."/>
            <person name="Sawicki J."/>
            <person name="Karawczyk K."/>
            <person name="Piernik-Szablinska J."/>
            <person name="Szczecinska M."/>
            <person name="Mazdziarz M."/>
        </authorList>
    </citation>
    <scope>NUCLEOTIDE SEQUENCE [LARGE SCALE GENOMIC DNA]</scope>
    <source>
        <strain evidence="3">Rf_01</strain>
        <tissue evidence="3">Aerial parts of the thallus</tissue>
    </source>
</reference>
<protein>
    <recommendedName>
        <fullName evidence="2">WRC domain-containing protein</fullName>
    </recommendedName>
</protein>
<keyword evidence="1" id="KW-0539">Nucleus</keyword>
<dbReference type="AlphaFoldDB" id="A0ABD1YIY5"/>
<dbReference type="Gene3D" id="3.90.1150.10">
    <property type="entry name" value="Aspartate Aminotransferase, domain 1"/>
    <property type="match status" value="1"/>
</dbReference>
<dbReference type="PANTHER" id="PTHR43586">
    <property type="entry name" value="CYSTEINE DESULFURASE"/>
    <property type="match status" value="1"/>
</dbReference>
<dbReference type="InterPro" id="IPR015422">
    <property type="entry name" value="PyrdxlP-dep_Trfase_small"/>
</dbReference>
<dbReference type="InterPro" id="IPR015424">
    <property type="entry name" value="PyrdxlP-dep_Trfase"/>
</dbReference>
<evidence type="ECO:0000256" key="1">
    <source>
        <dbReference type="ARBA" id="ARBA00023242"/>
    </source>
</evidence>
<dbReference type="PANTHER" id="PTHR43586:SF21">
    <property type="entry name" value="PYRIDOXAL PHOSPHATE (PLP)-DEPENDENT ASPARTATE AMINOTRANSFERASE SUPERFAMILY"/>
    <property type="match status" value="1"/>
</dbReference>
<dbReference type="InterPro" id="IPR000192">
    <property type="entry name" value="Aminotrans_V_dom"/>
</dbReference>
<dbReference type="Proteomes" id="UP001605036">
    <property type="component" value="Unassembled WGS sequence"/>
</dbReference>
<keyword evidence="4" id="KW-1185">Reference proteome</keyword>
<accession>A0ABD1YIY5</accession>
<dbReference type="PROSITE" id="PS51667">
    <property type="entry name" value="WRC"/>
    <property type="match status" value="1"/>
</dbReference>
<dbReference type="InterPro" id="IPR014977">
    <property type="entry name" value="WRC_dom"/>
</dbReference>
<dbReference type="EMBL" id="JBHFFA010000004">
    <property type="protein sequence ID" value="KAL2630673.1"/>
    <property type="molecule type" value="Genomic_DNA"/>
</dbReference>
<dbReference type="Pfam" id="PF00266">
    <property type="entry name" value="Aminotran_5"/>
    <property type="match status" value="1"/>
</dbReference>
<evidence type="ECO:0000313" key="3">
    <source>
        <dbReference type="EMBL" id="KAL2630673.1"/>
    </source>
</evidence>
<dbReference type="SUPFAM" id="SSF53383">
    <property type="entry name" value="PLP-dependent transferases"/>
    <property type="match status" value="1"/>
</dbReference>
<dbReference type="Gene3D" id="3.40.640.10">
    <property type="entry name" value="Type I PLP-dependent aspartate aminotransferase-like (Major domain)"/>
    <property type="match status" value="1"/>
</dbReference>
<dbReference type="InterPro" id="IPR015421">
    <property type="entry name" value="PyrdxlP-dep_Trfase_major"/>
</dbReference>
<dbReference type="Pfam" id="PF08879">
    <property type="entry name" value="WRC"/>
    <property type="match status" value="1"/>
</dbReference>
<name>A0ABD1YIY5_9MARC</name>
<proteinExistence type="predicted"/>
<organism evidence="3 4">
    <name type="scientific">Riccia fluitans</name>
    <dbReference type="NCBI Taxonomy" id="41844"/>
    <lineage>
        <taxon>Eukaryota</taxon>
        <taxon>Viridiplantae</taxon>
        <taxon>Streptophyta</taxon>
        <taxon>Embryophyta</taxon>
        <taxon>Marchantiophyta</taxon>
        <taxon>Marchantiopsida</taxon>
        <taxon>Marchantiidae</taxon>
        <taxon>Marchantiales</taxon>
        <taxon>Ricciaceae</taxon>
        <taxon>Riccia</taxon>
    </lineage>
</organism>
<evidence type="ECO:0000313" key="4">
    <source>
        <dbReference type="Proteomes" id="UP001605036"/>
    </source>
</evidence>